<feature type="region of interest" description="Disordered" evidence="1">
    <location>
        <begin position="1"/>
        <end position="27"/>
    </location>
</feature>
<accession>A0A9P7UTH8</accession>
<name>A0A9P7UTH8_9AGAR</name>
<dbReference type="KEGG" id="more:E1B28_006916"/>
<evidence type="ECO:0000313" key="3">
    <source>
        <dbReference type="Proteomes" id="UP001049176"/>
    </source>
</evidence>
<proteinExistence type="predicted"/>
<feature type="compositionally biased region" description="Acidic residues" evidence="1">
    <location>
        <begin position="113"/>
        <end position="132"/>
    </location>
</feature>
<feature type="region of interest" description="Disordered" evidence="1">
    <location>
        <begin position="113"/>
        <end position="142"/>
    </location>
</feature>
<evidence type="ECO:0000313" key="2">
    <source>
        <dbReference type="EMBL" id="KAG7093230.1"/>
    </source>
</evidence>
<reference evidence="2" key="1">
    <citation type="journal article" date="2021" name="Genome Biol. Evol.">
        <title>The assembled and annotated genome of the fairy-ring fungus Marasmius oreades.</title>
        <authorList>
            <person name="Hiltunen M."/>
            <person name="Ament-Velasquez S.L."/>
            <person name="Johannesson H."/>
        </authorList>
    </citation>
    <scope>NUCLEOTIDE SEQUENCE</scope>
    <source>
        <strain evidence="2">03SP1</strain>
    </source>
</reference>
<dbReference type="AlphaFoldDB" id="A0A9P7UTH8"/>
<evidence type="ECO:0000256" key="1">
    <source>
        <dbReference type="SAM" id="MobiDB-lite"/>
    </source>
</evidence>
<keyword evidence="3" id="KW-1185">Reference proteome</keyword>
<organism evidence="2 3">
    <name type="scientific">Marasmius oreades</name>
    <name type="common">fairy-ring Marasmius</name>
    <dbReference type="NCBI Taxonomy" id="181124"/>
    <lineage>
        <taxon>Eukaryota</taxon>
        <taxon>Fungi</taxon>
        <taxon>Dikarya</taxon>
        <taxon>Basidiomycota</taxon>
        <taxon>Agaricomycotina</taxon>
        <taxon>Agaricomycetes</taxon>
        <taxon>Agaricomycetidae</taxon>
        <taxon>Agaricales</taxon>
        <taxon>Marasmiineae</taxon>
        <taxon>Marasmiaceae</taxon>
        <taxon>Marasmius</taxon>
    </lineage>
</organism>
<sequence length="689" mass="77523">MTWSLERRHGTTTTSPSKPHTRAHHHDRCIPPITFDRATGGRPPCSTFPLFVKLPVELYHSVTSHLTEPDLESLALVDIDCSQLARTVQFADVTLDFSLEAMGVLEKLAEELWEGENENENEVKDEDEDMSSSEENQLRTLRRGARKTRLNPCIRHLKITEGTFEILPHEIEKYQTMFPLLFGRHSIRSYEDIQRAYYTSLSMILERGLPNLSSLEWETRGTRAMMDLTLGCLGMIAGRPSTSASPVRQLSLNLGYFTPRICLTSMDVNLETGTGCWGWALETLVLDVGSADNPVIPESESSEHGGCGGCGCFAVDLLRCVSKNLKSLVWKDAGSHHHSFGYGGRTISFPKLQSVALDGIRMRDFTVLDALLGENTRVNCLKVDVESMTARNFLNERGHITSLESFHWTTSRRSREPSAADDSIASLLPFISANDQLRSISGSSPMSPSFIEEHLLPLVVHPASLSSSSIPFFDQLTSLHIVWNSTSIPESALRVIGSLRSLNRLWLSAGTQFGWRTDWKVDHELLAETLKPLINLKTLVVTRDSYEVRGHPLLDCSIERYYANRVLPKEEVFAEYLSQDEIALLEKFFGMTRDGSMPFEQARALHSKLLKTAWERWHQCKMVDVVKKCYVVGIPSLEKCFVGQYWFAIERRERMVEGGFASADEGAIMILPIHAARCGVEGVNRWWGL</sequence>
<comment type="caution">
    <text evidence="2">The sequence shown here is derived from an EMBL/GenBank/DDBJ whole genome shotgun (WGS) entry which is preliminary data.</text>
</comment>
<dbReference type="RefSeq" id="XP_043009700.1">
    <property type="nucleotide sequence ID" value="XM_043151620.1"/>
</dbReference>
<dbReference type="InterPro" id="IPR032675">
    <property type="entry name" value="LRR_dom_sf"/>
</dbReference>
<dbReference type="EMBL" id="CM032184">
    <property type="protein sequence ID" value="KAG7093230.1"/>
    <property type="molecule type" value="Genomic_DNA"/>
</dbReference>
<protein>
    <submittedName>
        <fullName evidence="2">Uncharacterized protein</fullName>
    </submittedName>
</protein>
<dbReference type="Gene3D" id="3.80.10.10">
    <property type="entry name" value="Ribonuclease Inhibitor"/>
    <property type="match status" value="1"/>
</dbReference>
<dbReference type="Proteomes" id="UP001049176">
    <property type="component" value="Chromosome 4"/>
</dbReference>
<gene>
    <name evidence="2" type="ORF">E1B28_006916</name>
</gene>
<dbReference type="OrthoDB" id="3257981at2759"/>
<dbReference type="GeneID" id="66075992"/>